<dbReference type="PANTHER" id="PTHR33293">
    <property type="entry name" value="INSERTION ELEMENT IS1 1 PROTEIN INSB-RELATED"/>
    <property type="match status" value="1"/>
</dbReference>
<dbReference type="GO" id="GO:0004803">
    <property type="term" value="F:transposase activity"/>
    <property type="evidence" value="ECO:0007669"/>
    <property type="project" value="InterPro"/>
</dbReference>
<dbReference type="GO" id="GO:0006313">
    <property type="term" value="P:DNA transposition"/>
    <property type="evidence" value="ECO:0007669"/>
    <property type="project" value="InterPro"/>
</dbReference>
<sequence length="360" mass="42393">MTIEAYNPDSTHVLFPHFCPCKDCPYYLDLDNYITKDGTYSVKNGSNKRQRFYCHGGGHRFSEMAYSPLFGHHGSFKEYTQTAKMSSYGLSCDQIADVLERDSRTIGQWQKALGQKSRSVHLALCCLIGLTLSFLQIDEIWSYLKRKKRQLWVFITLEAQTKFWVNFELGSRTTHTANRLLKGIIYLKPWGFEKFFSIVTDNLAAYQRAIFFYLRTVQFAYLQIIKQRRNKRLVAVKKRLLCGQESDFPEKSQNTSYIERFNLTLRQRVSFLNRKTLGYCKNQNKGKWLMWINLFNYNYCQFHKSLREDLSGQPIKFQRRYNHLTPAMKMGLTTTQLTWRDLIVAPIAENAHKFPTSTVW</sequence>
<dbReference type="RefSeq" id="WP_013334776.1">
    <property type="nucleotide sequence ID" value="NC_014534.1"/>
</dbReference>
<dbReference type="KEGG" id="cyj:Cyan7822_6220"/>
<geneLocation type="plasmid" evidence="1 2">
    <name>Cy782202</name>
</geneLocation>
<protein>
    <submittedName>
        <fullName evidence="1">IS1 transposase</fullName>
    </submittedName>
</protein>
<dbReference type="InterPro" id="IPR051354">
    <property type="entry name" value="Transposase_27_IS1"/>
</dbReference>
<dbReference type="EMBL" id="CP002200">
    <property type="protein sequence ID" value="ADN18027.1"/>
    <property type="molecule type" value="Genomic_DNA"/>
</dbReference>
<proteinExistence type="predicted"/>
<organism evidence="1 2">
    <name type="scientific">Gloeothece verrucosa (strain PCC 7822)</name>
    <name type="common">Cyanothece sp. (strain PCC 7822)</name>
    <dbReference type="NCBI Taxonomy" id="497965"/>
    <lineage>
        <taxon>Bacteria</taxon>
        <taxon>Bacillati</taxon>
        <taxon>Cyanobacteriota</taxon>
        <taxon>Cyanophyceae</taxon>
        <taxon>Oscillatoriophycideae</taxon>
        <taxon>Chroococcales</taxon>
        <taxon>Aphanothecaceae</taxon>
        <taxon>Gloeothece</taxon>
        <taxon>Gloeothece verrucosa</taxon>
    </lineage>
</organism>
<dbReference type="Pfam" id="PF03400">
    <property type="entry name" value="DDE_Tnp_IS1"/>
    <property type="match status" value="1"/>
</dbReference>
<accession>E0UM47</accession>
<dbReference type="HOGENOM" id="CLU_064669_0_0_3"/>
<evidence type="ECO:0000313" key="1">
    <source>
        <dbReference type="EMBL" id="ADN18027.1"/>
    </source>
</evidence>
<keyword evidence="1" id="KW-0614">Plasmid</keyword>
<evidence type="ECO:0000313" key="2">
    <source>
        <dbReference type="Proteomes" id="UP000008206"/>
    </source>
</evidence>
<keyword evidence="2" id="KW-1185">Reference proteome</keyword>
<dbReference type="InterPro" id="IPR005063">
    <property type="entry name" value="Transposase_27"/>
</dbReference>
<reference evidence="2" key="1">
    <citation type="journal article" date="2011" name="MBio">
        <title>Novel metabolic attributes of the genus Cyanothece, comprising a group of unicellular nitrogen-fixing Cyanobacteria.</title>
        <authorList>
            <person name="Bandyopadhyay A."/>
            <person name="Elvitigala T."/>
            <person name="Welsh E."/>
            <person name="Stockel J."/>
            <person name="Liberton M."/>
            <person name="Min H."/>
            <person name="Sherman L.A."/>
            <person name="Pakrasi H.B."/>
        </authorList>
    </citation>
    <scope>NUCLEOTIDE SEQUENCE [LARGE SCALE GENOMIC DNA]</scope>
    <source>
        <strain evidence="2">PCC 7822</strain>
        <plasmid evidence="2">Cy782202</plasmid>
    </source>
</reference>
<dbReference type="Proteomes" id="UP000008206">
    <property type="component" value="Plasmid Cy782202"/>
</dbReference>
<dbReference type="PANTHER" id="PTHR33293:SF2">
    <property type="entry name" value="TRANSPOSASE"/>
    <property type="match status" value="1"/>
</dbReference>
<dbReference type="OrthoDB" id="528683at2"/>
<dbReference type="GO" id="GO:0003677">
    <property type="term" value="F:DNA binding"/>
    <property type="evidence" value="ECO:0007669"/>
    <property type="project" value="InterPro"/>
</dbReference>
<gene>
    <name evidence="1" type="ordered locus">Cyan7822_6220</name>
</gene>
<name>E0UM47_GLOV7</name>
<dbReference type="AlphaFoldDB" id="E0UM47"/>